<organism evidence="2">
    <name type="scientific">Tuwongella immobilis</name>
    <dbReference type="NCBI Taxonomy" id="692036"/>
    <lineage>
        <taxon>Bacteria</taxon>
        <taxon>Pseudomonadati</taxon>
        <taxon>Planctomycetota</taxon>
        <taxon>Planctomycetia</taxon>
        <taxon>Gemmatales</taxon>
        <taxon>Gemmataceae</taxon>
        <taxon>Tuwongella</taxon>
    </lineage>
</organism>
<dbReference type="AlphaFoldDB" id="A0A6C2YM62"/>
<dbReference type="Gene3D" id="1.10.10.10">
    <property type="entry name" value="Winged helix-like DNA-binding domain superfamily/Winged helix DNA-binding domain"/>
    <property type="match status" value="1"/>
</dbReference>
<sequence length="169" mass="19709">MTDSAHNSSTDHTTRRFDSEQQRVFLNLWRTYDMLRALEDELFGKYDLTPQQFNVLRLLKAEYPNSVPTLALASRLVTRAPDITRIIDKLEARGFVLRDRPSHNRRMVRIGITEAGLALVREVLPPLRECHIRQLGHLDSEQLKTLSQLLEIAREPHEPPDSPWRIQQH</sequence>
<dbReference type="KEGG" id="tim:GMBLW1_15130"/>
<dbReference type="PANTHER" id="PTHR33164:SF101">
    <property type="entry name" value="TRANSCRIPTIONAL REPRESSOR MPRA"/>
    <property type="match status" value="1"/>
</dbReference>
<dbReference type="Pfam" id="PF01047">
    <property type="entry name" value="MarR"/>
    <property type="match status" value="1"/>
</dbReference>
<accession>A0A6C2YM62</accession>
<dbReference type="GO" id="GO:0003700">
    <property type="term" value="F:DNA-binding transcription factor activity"/>
    <property type="evidence" value="ECO:0007669"/>
    <property type="project" value="InterPro"/>
</dbReference>
<name>A0A6C2YM62_9BACT</name>
<dbReference type="InterPro" id="IPR036390">
    <property type="entry name" value="WH_DNA-bd_sf"/>
</dbReference>
<reference evidence="2" key="1">
    <citation type="submission" date="2019-04" db="EMBL/GenBank/DDBJ databases">
        <authorList>
            <consortium name="Science for Life Laboratories"/>
        </authorList>
    </citation>
    <scope>NUCLEOTIDE SEQUENCE</scope>
    <source>
        <strain evidence="2">MBLW1</strain>
    </source>
</reference>
<evidence type="ECO:0000313" key="3">
    <source>
        <dbReference type="Proteomes" id="UP000464378"/>
    </source>
</evidence>
<dbReference type="SUPFAM" id="SSF46785">
    <property type="entry name" value="Winged helix' DNA-binding domain"/>
    <property type="match status" value="1"/>
</dbReference>
<dbReference type="InterPro" id="IPR036388">
    <property type="entry name" value="WH-like_DNA-bd_sf"/>
</dbReference>
<proteinExistence type="predicted"/>
<dbReference type="RefSeq" id="WP_162657623.1">
    <property type="nucleotide sequence ID" value="NZ_LR593887.1"/>
</dbReference>
<dbReference type="InParanoid" id="A0A6C2YM62"/>
<dbReference type="PRINTS" id="PR00598">
    <property type="entry name" value="HTHMARR"/>
</dbReference>
<evidence type="ECO:0000259" key="1">
    <source>
        <dbReference type="PROSITE" id="PS50995"/>
    </source>
</evidence>
<dbReference type="FunCoup" id="A0A6C2YM62">
    <property type="interactions" value="139"/>
</dbReference>
<dbReference type="SMART" id="SM00347">
    <property type="entry name" value="HTH_MARR"/>
    <property type="match status" value="1"/>
</dbReference>
<evidence type="ECO:0000313" key="2">
    <source>
        <dbReference type="EMBL" id="VIP02447.1"/>
    </source>
</evidence>
<dbReference type="EMBL" id="LR586016">
    <property type="protein sequence ID" value="VIP02447.1"/>
    <property type="molecule type" value="Genomic_DNA"/>
</dbReference>
<dbReference type="PANTHER" id="PTHR33164">
    <property type="entry name" value="TRANSCRIPTIONAL REGULATOR, MARR FAMILY"/>
    <property type="match status" value="1"/>
</dbReference>
<keyword evidence="3" id="KW-1185">Reference proteome</keyword>
<dbReference type="PROSITE" id="PS50995">
    <property type="entry name" value="HTH_MARR_2"/>
    <property type="match status" value="1"/>
</dbReference>
<dbReference type="InterPro" id="IPR039422">
    <property type="entry name" value="MarR/SlyA-like"/>
</dbReference>
<protein>
    <recommendedName>
        <fullName evidence="1">HTH marR-type domain-containing protein</fullName>
    </recommendedName>
</protein>
<dbReference type="GO" id="GO:0006950">
    <property type="term" value="P:response to stress"/>
    <property type="evidence" value="ECO:0007669"/>
    <property type="project" value="TreeGrafter"/>
</dbReference>
<feature type="domain" description="HTH marR-type" evidence="1">
    <location>
        <begin position="21"/>
        <end position="155"/>
    </location>
</feature>
<dbReference type="Proteomes" id="UP000464378">
    <property type="component" value="Chromosome"/>
</dbReference>
<dbReference type="EMBL" id="LR593887">
    <property type="protein sequence ID" value="VTS01425.1"/>
    <property type="molecule type" value="Genomic_DNA"/>
</dbReference>
<gene>
    <name evidence="2" type="ORF">GMBLW1_15130</name>
</gene>
<dbReference type="InterPro" id="IPR000835">
    <property type="entry name" value="HTH_MarR-typ"/>
</dbReference>